<accession>A0AAW1MG55</accession>
<sequence length="132" mass="15547">MGKYERNGKKQKRMERNVEEGTGDRNSNMTPKGIRMRIRNVEEGTGDRNSNMTPKGIRVRIKYNASKLRATLLNILVQKNLNKAKIHHNFRFPILCVYTIVLVRESPRKAFRWKNWLIQQLEDINQQIPGNE</sequence>
<feature type="region of interest" description="Disordered" evidence="1">
    <location>
        <begin position="1"/>
        <end position="53"/>
    </location>
</feature>
<organism evidence="2 3">
    <name type="scientific">Popillia japonica</name>
    <name type="common">Japanese beetle</name>
    <dbReference type="NCBI Taxonomy" id="7064"/>
    <lineage>
        <taxon>Eukaryota</taxon>
        <taxon>Metazoa</taxon>
        <taxon>Ecdysozoa</taxon>
        <taxon>Arthropoda</taxon>
        <taxon>Hexapoda</taxon>
        <taxon>Insecta</taxon>
        <taxon>Pterygota</taxon>
        <taxon>Neoptera</taxon>
        <taxon>Endopterygota</taxon>
        <taxon>Coleoptera</taxon>
        <taxon>Polyphaga</taxon>
        <taxon>Scarabaeiformia</taxon>
        <taxon>Scarabaeidae</taxon>
        <taxon>Rutelinae</taxon>
        <taxon>Popillia</taxon>
    </lineage>
</organism>
<keyword evidence="3" id="KW-1185">Reference proteome</keyword>
<dbReference type="Proteomes" id="UP001458880">
    <property type="component" value="Unassembled WGS sequence"/>
</dbReference>
<evidence type="ECO:0000313" key="2">
    <source>
        <dbReference type="EMBL" id="KAK9744785.1"/>
    </source>
</evidence>
<evidence type="ECO:0000313" key="3">
    <source>
        <dbReference type="Proteomes" id="UP001458880"/>
    </source>
</evidence>
<dbReference type="EMBL" id="JASPKY010000055">
    <property type="protein sequence ID" value="KAK9744785.1"/>
    <property type="molecule type" value="Genomic_DNA"/>
</dbReference>
<reference evidence="2 3" key="1">
    <citation type="journal article" date="2024" name="BMC Genomics">
        <title>De novo assembly and annotation of Popillia japonica's genome with initial clues to its potential as an invasive pest.</title>
        <authorList>
            <person name="Cucini C."/>
            <person name="Boschi S."/>
            <person name="Funari R."/>
            <person name="Cardaioli E."/>
            <person name="Iannotti N."/>
            <person name="Marturano G."/>
            <person name="Paoli F."/>
            <person name="Bruttini M."/>
            <person name="Carapelli A."/>
            <person name="Frati F."/>
            <person name="Nardi F."/>
        </authorList>
    </citation>
    <scope>NUCLEOTIDE SEQUENCE [LARGE SCALE GENOMIC DNA]</scope>
    <source>
        <strain evidence="2">DMR45628</strain>
    </source>
</reference>
<proteinExistence type="predicted"/>
<protein>
    <submittedName>
        <fullName evidence="2">Uncharacterized protein</fullName>
    </submittedName>
</protein>
<comment type="caution">
    <text evidence="2">The sequence shown here is derived from an EMBL/GenBank/DDBJ whole genome shotgun (WGS) entry which is preliminary data.</text>
</comment>
<evidence type="ECO:0000256" key="1">
    <source>
        <dbReference type="SAM" id="MobiDB-lite"/>
    </source>
</evidence>
<feature type="compositionally biased region" description="Basic and acidic residues" evidence="1">
    <location>
        <begin position="1"/>
        <end position="23"/>
    </location>
</feature>
<gene>
    <name evidence="2" type="ORF">QE152_g7542</name>
</gene>
<dbReference type="AlphaFoldDB" id="A0AAW1MG55"/>
<name>A0AAW1MG55_POPJA</name>